<dbReference type="Proteomes" id="UP001054837">
    <property type="component" value="Unassembled WGS sequence"/>
</dbReference>
<gene>
    <name evidence="1" type="ORF">CDAR_476301</name>
</gene>
<dbReference type="EMBL" id="BPLQ01009870">
    <property type="protein sequence ID" value="GIY47133.1"/>
    <property type="molecule type" value="Genomic_DNA"/>
</dbReference>
<protein>
    <submittedName>
        <fullName evidence="1">Uncharacterized protein</fullName>
    </submittedName>
</protein>
<organism evidence="1 2">
    <name type="scientific">Caerostris darwini</name>
    <dbReference type="NCBI Taxonomy" id="1538125"/>
    <lineage>
        <taxon>Eukaryota</taxon>
        <taxon>Metazoa</taxon>
        <taxon>Ecdysozoa</taxon>
        <taxon>Arthropoda</taxon>
        <taxon>Chelicerata</taxon>
        <taxon>Arachnida</taxon>
        <taxon>Araneae</taxon>
        <taxon>Araneomorphae</taxon>
        <taxon>Entelegynae</taxon>
        <taxon>Araneoidea</taxon>
        <taxon>Araneidae</taxon>
        <taxon>Caerostris</taxon>
    </lineage>
</organism>
<keyword evidence="2" id="KW-1185">Reference proteome</keyword>
<accession>A0AAV4TSQ5</accession>
<reference evidence="1 2" key="1">
    <citation type="submission" date="2021-06" db="EMBL/GenBank/DDBJ databases">
        <title>Caerostris darwini draft genome.</title>
        <authorList>
            <person name="Kono N."/>
            <person name="Arakawa K."/>
        </authorList>
    </citation>
    <scope>NUCLEOTIDE SEQUENCE [LARGE SCALE GENOMIC DNA]</scope>
</reference>
<sequence length="102" mass="12212">MAVNYLLLTLETLLFMYGTNRRDPDAFEIEKRIRQGPIPYREFDGGMDQVRMVVNYLLLTLETLLFMYRTNRSEPDAFEIEKRIRRGPIPYREFDAGMDQIR</sequence>
<comment type="caution">
    <text evidence="1">The sequence shown here is derived from an EMBL/GenBank/DDBJ whole genome shotgun (WGS) entry which is preliminary data.</text>
</comment>
<dbReference type="AlphaFoldDB" id="A0AAV4TSQ5"/>
<evidence type="ECO:0000313" key="2">
    <source>
        <dbReference type="Proteomes" id="UP001054837"/>
    </source>
</evidence>
<proteinExistence type="predicted"/>
<name>A0AAV4TSQ5_9ARAC</name>
<evidence type="ECO:0000313" key="1">
    <source>
        <dbReference type="EMBL" id="GIY47133.1"/>
    </source>
</evidence>